<keyword evidence="1" id="KW-0560">Oxidoreductase</keyword>
<evidence type="ECO:0000313" key="2">
    <source>
        <dbReference type="Proteomes" id="UP000199529"/>
    </source>
</evidence>
<accession>A0A1H3G429</accession>
<name>A0A1H3G429_9PSEU</name>
<dbReference type="Proteomes" id="UP000199529">
    <property type="component" value="Unassembled WGS sequence"/>
</dbReference>
<dbReference type="Gene3D" id="2.60.120.620">
    <property type="entry name" value="q2cbj1_9rhob like domain"/>
    <property type="match status" value="1"/>
</dbReference>
<dbReference type="STRING" id="418495.SAMN05216215_101841"/>
<evidence type="ECO:0000313" key="1">
    <source>
        <dbReference type="EMBL" id="SDX98082.1"/>
    </source>
</evidence>
<dbReference type="PANTHER" id="PTHR20883:SF51">
    <property type="entry name" value="PHYTANOYL-COA HYDROXYLASE"/>
    <property type="match status" value="1"/>
</dbReference>
<gene>
    <name evidence="1" type="ORF">SAMN05216215_101841</name>
</gene>
<reference evidence="2" key="1">
    <citation type="submission" date="2016-10" db="EMBL/GenBank/DDBJ databases">
        <authorList>
            <person name="Varghese N."/>
            <person name="Submissions S."/>
        </authorList>
    </citation>
    <scope>NUCLEOTIDE SEQUENCE [LARGE SCALE GENOMIC DNA]</scope>
    <source>
        <strain evidence="2">CGMCC 4.3530</strain>
    </source>
</reference>
<dbReference type="OrthoDB" id="3678021at2"/>
<dbReference type="SUPFAM" id="SSF51197">
    <property type="entry name" value="Clavaminate synthase-like"/>
    <property type="match status" value="1"/>
</dbReference>
<sequence length="255" mass="28195">MLLTADEKAAFKRDGVVIRRGAIAPNPVKRAVSLIDEQYREELTPDAIPAYTQRTFVPNLGNHPEILALYAETDAAQLASDLLGDTSPVTTTQIQIRVPEREFPGVQQAKAMHVDGVSCPHLDPRELRTFSLLVGVVLSDIKDPKGGALHYLPGGHLTMARWFANEWSLGMTDQVPPEIDREHGTPLLGAPGDVLLMHHLVPHSVAHNLTPLPRVMAYFRVSHPEHATRRLEALRDPWLDYPPLTDVPSSTTSQE</sequence>
<dbReference type="Pfam" id="PF05721">
    <property type="entry name" value="PhyH"/>
    <property type="match status" value="1"/>
</dbReference>
<dbReference type="RefSeq" id="WP_093267485.1">
    <property type="nucleotide sequence ID" value="NZ_FNOK01000018.1"/>
</dbReference>
<dbReference type="PANTHER" id="PTHR20883">
    <property type="entry name" value="PHYTANOYL-COA DIOXYGENASE DOMAIN CONTAINING 1"/>
    <property type="match status" value="1"/>
</dbReference>
<keyword evidence="2" id="KW-1185">Reference proteome</keyword>
<organism evidence="1 2">
    <name type="scientific">Saccharopolyspora shandongensis</name>
    <dbReference type="NCBI Taxonomy" id="418495"/>
    <lineage>
        <taxon>Bacteria</taxon>
        <taxon>Bacillati</taxon>
        <taxon>Actinomycetota</taxon>
        <taxon>Actinomycetes</taxon>
        <taxon>Pseudonocardiales</taxon>
        <taxon>Pseudonocardiaceae</taxon>
        <taxon>Saccharopolyspora</taxon>
    </lineage>
</organism>
<protein>
    <submittedName>
        <fullName evidence="1">Phytanoyl-CoA dioxygenase (PhyH)</fullName>
    </submittedName>
</protein>
<dbReference type="AlphaFoldDB" id="A0A1H3G429"/>
<dbReference type="GO" id="GO:0016706">
    <property type="term" value="F:2-oxoglutarate-dependent dioxygenase activity"/>
    <property type="evidence" value="ECO:0007669"/>
    <property type="project" value="UniProtKB-ARBA"/>
</dbReference>
<keyword evidence="1" id="KW-0223">Dioxygenase</keyword>
<dbReference type="EMBL" id="FNOK01000018">
    <property type="protein sequence ID" value="SDX98082.1"/>
    <property type="molecule type" value="Genomic_DNA"/>
</dbReference>
<dbReference type="GO" id="GO:0005506">
    <property type="term" value="F:iron ion binding"/>
    <property type="evidence" value="ECO:0007669"/>
    <property type="project" value="UniProtKB-ARBA"/>
</dbReference>
<dbReference type="InterPro" id="IPR008775">
    <property type="entry name" value="Phytyl_CoA_dOase-like"/>
</dbReference>
<proteinExistence type="predicted"/>